<sequence length="164" mass="19071">METGQGELGVKYFLPEAALTTPCHTWRRCRLAPGRVSPPRPDQTLRKRKRKRKSCRRRGSSHDLQTPRVTRGTKELRRNKTHDLQRRRRNASLHASPVETHLNAQSPDDSPSPRLKTPEDARAQSRRQRISRSIFYLSSSRRPDPRSEPELWSASGHRVRQPRT</sequence>
<evidence type="ECO:0000313" key="3">
    <source>
        <dbReference type="Proteomes" id="UP000314294"/>
    </source>
</evidence>
<accession>A0A4Z2I0Q3</accession>
<dbReference type="Proteomes" id="UP000314294">
    <property type="component" value="Unassembled WGS sequence"/>
</dbReference>
<evidence type="ECO:0000313" key="2">
    <source>
        <dbReference type="EMBL" id="TNN71165.1"/>
    </source>
</evidence>
<evidence type="ECO:0000256" key="1">
    <source>
        <dbReference type="SAM" id="MobiDB-lite"/>
    </source>
</evidence>
<feature type="compositionally biased region" description="Basic and acidic residues" evidence="1">
    <location>
        <begin position="72"/>
        <end position="84"/>
    </location>
</feature>
<gene>
    <name evidence="2" type="ORF">EYF80_018513</name>
</gene>
<name>A0A4Z2I0Q3_9TELE</name>
<protein>
    <submittedName>
        <fullName evidence="2">Uncharacterized protein</fullName>
    </submittedName>
</protein>
<feature type="compositionally biased region" description="Basic residues" evidence="1">
    <location>
        <begin position="46"/>
        <end position="59"/>
    </location>
</feature>
<feature type="region of interest" description="Disordered" evidence="1">
    <location>
        <begin position="30"/>
        <end position="164"/>
    </location>
</feature>
<feature type="compositionally biased region" description="Low complexity" evidence="1">
    <location>
        <begin position="131"/>
        <end position="140"/>
    </location>
</feature>
<comment type="caution">
    <text evidence="2">The sequence shown here is derived from an EMBL/GenBank/DDBJ whole genome shotgun (WGS) entry which is preliminary data.</text>
</comment>
<organism evidence="2 3">
    <name type="scientific">Liparis tanakae</name>
    <name type="common">Tanaka's snailfish</name>
    <dbReference type="NCBI Taxonomy" id="230148"/>
    <lineage>
        <taxon>Eukaryota</taxon>
        <taxon>Metazoa</taxon>
        <taxon>Chordata</taxon>
        <taxon>Craniata</taxon>
        <taxon>Vertebrata</taxon>
        <taxon>Euteleostomi</taxon>
        <taxon>Actinopterygii</taxon>
        <taxon>Neopterygii</taxon>
        <taxon>Teleostei</taxon>
        <taxon>Neoteleostei</taxon>
        <taxon>Acanthomorphata</taxon>
        <taxon>Eupercaria</taxon>
        <taxon>Perciformes</taxon>
        <taxon>Cottioidei</taxon>
        <taxon>Cottales</taxon>
        <taxon>Liparidae</taxon>
        <taxon>Liparis</taxon>
    </lineage>
</organism>
<reference evidence="2 3" key="1">
    <citation type="submission" date="2019-03" db="EMBL/GenBank/DDBJ databases">
        <title>First draft genome of Liparis tanakae, snailfish: a comprehensive survey of snailfish specific genes.</title>
        <authorList>
            <person name="Kim W."/>
            <person name="Song I."/>
            <person name="Jeong J.-H."/>
            <person name="Kim D."/>
            <person name="Kim S."/>
            <person name="Ryu S."/>
            <person name="Song J.Y."/>
            <person name="Lee S.K."/>
        </authorList>
    </citation>
    <scope>NUCLEOTIDE SEQUENCE [LARGE SCALE GENOMIC DNA]</scope>
    <source>
        <tissue evidence="2">Muscle</tissue>
    </source>
</reference>
<dbReference type="AlphaFoldDB" id="A0A4Z2I0Q3"/>
<dbReference type="EMBL" id="SRLO01000153">
    <property type="protein sequence ID" value="TNN71165.1"/>
    <property type="molecule type" value="Genomic_DNA"/>
</dbReference>
<proteinExistence type="predicted"/>
<keyword evidence="3" id="KW-1185">Reference proteome</keyword>